<comment type="similarity">
    <text evidence="11 12">Belongs to the TonB-dependent receptor family.</text>
</comment>
<reference evidence="16 17" key="1">
    <citation type="submission" date="2014-10" db="EMBL/GenBank/DDBJ databases">
        <title>Genome sequence of Novosphingobium malaysiense MUSC 273(T).</title>
        <authorList>
            <person name="Lee L.-H."/>
        </authorList>
    </citation>
    <scope>NUCLEOTIDE SEQUENCE [LARGE SCALE GENOMIC DNA]</scope>
    <source>
        <strain evidence="16 17">MUSC 273</strain>
    </source>
</reference>
<evidence type="ECO:0000256" key="5">
    <source>
        <dbReference type="ARBA" id="ARBA00022692"/>
    </source>
</evidence>
<dbReference type="Gene3D" id="2.170.130.10">
    <property type="entry name" value="TonB-dependent receptor, plug domain"/>
    <property type="match status" value="1"/>
</dbReference>
<dbReference type="Pfam" id="PF07715">
    <property type="entry name" value="Plug"/>
    <property type="match status" value="1"/>
</dbReference>
<feature type="chain" id="PRO_5002066117" evidence="13">
    <location>
        <begin position="27"/>
        <end position="834"/>
    </location>
</feature>
<sequence length="834" mass="90472">MLRKSLYGSTCALALMTGVLASPAWAQDAANDTAATDSADASGSQAAASGASTGLGEIVVTATRRSTDLQSTPVSVSAVDSTLIAQAAPRDLGDVAAFVPNFSAATIANFNAASFAMRGVGQTSIIVYFEPPVAVLVDDFVVPSVQTQLLDTFDVAQVEVLRGPQGTLFGKNTTGGVVTVTTKKPVLNYVGVEGRAEIGDFGEKKVQAALNVPIGDIAAFRLVGGYEYSDGYYKNGACYGPVTGFVPNKFDGATGCLDNSTLGGKDVWQARAKLLVEPTPDLRALFQYEWIRDRSEVVPSVNENYLYTGNNAFLTDLLGLTDPSAQGTDPLDRAAYTGRNDGLLYMDKGQRISVDGIYANIEYDTGFGTFTSVSGYRYQRSRIPNSYAGATAVGSDGQLLSFFDATRDDNRKTWQQELRFASDFSGPFNFVAGGFYQRDKIDFCVGQILGFLDLTSGPLPFGEWNNTPYLLCNAQNAKSRALFLEGTFKPTDKLTITAGGRYTWDDKTWYGRQQTFIPALGGGFDPSITIDHALDASVFKYPAGVVTVSDKWREPTYRASVSYQANDDLYLYATYSHGYKGGGFNDQIGGFAAFGSDLDAFRQAARATDPEKADSYEAGFKSQFLNNRLRFNATAFYVKYKDLQKQLNVPIEVNGQPNQVTLFVNAASATVKGLEIETQANPIEGLTLRGVLGYQDGKYNSYTANNAGYDLSTAPLDRAPKWQWTIDGTYSLPLGDNYKVTFNGNVAYTGRNLNTQAIDDPLGNTFLNARTLVNASITLAQVDSKYYIRAIGKNLTNERYRVGVQNVAGLWLNSQYGPPRYFGLELGFKLGDYR</sequence>
<comment type="caution">
    <text evidence="16">The sequence shown here is derived from an EMBL/GenBank/DDBJ whole genome shotgun (WGS) entry which is preliminary data.</text>
</comment>
<dbReference type="PROSITE" id="PS52016">
    <property type="entry name" value="TONB_DEPENDENT_REC_3"/>
    <property type="match status" value="1"/>
</dbReference>
<evidence type="ECO:0000256" key="12">
    <source>
        <dbReference type="RuleBase" id="RU003357"/>
    </source>
</evidence>
<keyword evidence="8 12" id="KW-0798">TonB box</keyword>
<evidence type="ECO:0000256" key="7">
    <source>
        <dbReference type="ARBA" id="ARBA00023065"/>
    </source>
</evidence>
<dbReference type="Proteomes" id="UP000031057">
    <property type="component" value="Unassembled WGS sequence"/>
</dbReference>
<keyword evidence="7" id="KW-0406">Ion transport</keyword>
<keyword evidence="16" id="KW-0675">Receptor</keyword>
<feature type="domain" description="TonB-dependent receptor-like beta-barrel" evidence="14">
    <location>
        <begin position="313"/>
        <end position="807"/>
    </location>
</feature>
<evidence type="ECO:0000256" key="3">
    <source>
        <dbReference type="ARBA" id="ARBA00022452"/>
    </source>
</evidence>
<keyword evidence="2 11" id="KW-0813">Transport</keyword>
<comment type="subcellular location">
    <subcellularLocation>
        <location evidence="1 11">Cell outer membrane</location>
        <topology evidence="1 11">Multi-pass membrane protein</topology>
    </subcellularLocation>
</comment>
<evidence type="ECO:0000313" key="16">
    <source>
        <dbReference type="EMBL" id="KHK93204.1"/>
    </source>
</evidence>
<evidence type="ECO:0000256" key="6">
    <source>
        <dbReference type="ARBA" id="ARBA00023004"/>
    </source>
</evidence>
<dbReference type="InterPro" id="IPR039426">
    <property type="entry name" value="TonB-dep_rcpt-like"/>
</dbReference>
<dbReference type="AlphaFoldDB" id="A0A0B1ZUT8"/>
<keyword evidence="3 11" id="KW-1134">Transmembrane beta strand</keyword>
<evidence type="ECO:0000256" key="10">
    <source>
        <dbReference type="ARBA" id="ARBA00023237"/>
    </source>
</evidence>
<dbReference type="InterPro" id="IPR036942">
    <property type="entry name" value="Beta-barrel_TonB_sf"/>
</dbReference>
<dbReference type="EMBL" id="JTDI01000001">
    <property type="protein sequence ID" value="KHK93204.1"/>
    <property type="molecule type" value="Genomic_DNA"/>
</dbReference>
<evidence type="ECO:0000256" key="4">
    <source>
        <dbReference type="ARBA" id="ARBA00022496"/>
    </source>
</evidence>
<dbReference type="STRING" id="1348853.LK12_02415"/>
<evidence type="ECO:0000313" key="17">
    <source>
        <dbReference type="Proteomes" id="UP000031057"/>
    </source>
</evidence>
<evidence type="ECO:0000256" key="8">
    <source>
        <dbReference type="ARBA" id="ARBA00023077"/>
    </source>
</evidence>
<dbReference type="PANTHER" id="PTHR32552">
    <property type="entry name" value="FERRICHROME IRON RECEPTOR-RELATED"/>
    <property type="match status" value="1"/>
</dbReference>
<keyword evidence="5 11" id="KW-0812">Transmembrane</keyword>
<evidence type="ECO:0000259" key="15">
    <source>
        <dbReference type="Pfam" id="PF07715"/>
    </source>
</evidence>
<dbReference type="GO" id="GO:0006826">
    <property type="term" value="P:iron ion transport"/>
    <property type="evidence" value="ECO:0007669"/>
    <property type="project" value="UniProtKB-KW"/>
</dbReference>
<dbReference type="InterPro" id="IPR037066">
    <property type="entry name" value="Plug_dom_sf"/>
</dbReference>
<keyword evidence="4" id="KW-0410">Iron transport</keyword>
<keyword evidence="9 11" id="KW-0472">Membrane</keyword>
<evidence type="ECO:0000256" key="2">
    <source>
        <dbReference type="ARBA" id="ARBA00022448"/>
    </source>
</evidence>
<dbReference type="InterPro" id="IPR012910">
    <property type="entry name" value="Plug_dom"/>
</dbReference>
<name>A0A0B1ZUT8_9SPHN</name>
<evidence type="ECO:0000256" key="9">
    <source>
        <dbReference type="ARBA" id="ARBA00023136"/>
    </source>
</evidence>
<proteinExistence type="inferred from homology"/>
<dbReference type="InterPro" id="IPR000531">
    <property type="entry name" value="Beta-barrel_TonB"/>
</dbReference>
<dbReference type="Pfam" id="PF00593">
    <property type="entry name" value="TonB_dep_Rec_b-barrel"/>
    <property type="match status" value="1"/>
</dbReference>
<dbReference type="Gene3D" id="2.40.170.20">
    <property type="entry name" value="TonB-dependent receptor, beta-barrel domain"/>
    <property type="match status" value="1"/>
</dbReference>
<dbReference type="PANTHER" id="PTHR32552:SF81">
    <property type="entry name" value="TONB-DEPENDENT OUTER MEMBRANE RECEPTOR"/>
    <property type="match status" value="1"/>
</dbReference>
<feature type="signal peptide" evidence="13">
    <location>
        <begin position="1"/>
        <end position="26"/>
    </location>
</feature>
<keyword evidence="17" id="KW-1185">Reference proteome</keyword>
<dbReference type="RefSeq" id="WP_039278802.1">
    <property type="nucleotide sequence ID" value="NZ_JTDI01000001.1"/>
</dbReference>
<evidence type="ECO:0000256" key="13">
    <source>
        <dbReference type="SAM" id="SignalP"/>
    </source>
</evidence>
<dbReference type="SUPFAM" id="SSF56935">
    <property type="entry name" value="Porins"/>
    <property type="match status" value="1"/>
</dbReference>
<keyword evidence="13" id="KW-0732">Signal</keyword>
<feature type="domain" description="TonB-dependent receptor plug" evidence="15">
    <location>
        <begin position="69"/>
        <end position="177"/>
    </location>
</feature>
<organism evidence="16 17">
    <name type="scientific">Novosphingobium malaysiense</name>
    <dbReference type="NCBI Taxonomy" id="1348853"/>
    <lineage>
        <taxon>Bacteria</taxon>
        <taxon>Pseudomonadati</taxon>
        <taxon>Pseudomonadota</taxon>
        <taxon>Alphaproteobacteria</taxon>
        <taxon>Sphingomonadales</taxon>
        <taxon>Sphingomonadaceae</taxon>
        <taxon>Novosphingobium</taxon>
    </lineage>
</organism>
<gene>
    <name evidence="16" type="ORF">LK12_02415</name>
</gene>
<accession>A0A0B1ZUT8</accession>
<keyword evidence="6" id="KW-0408">Iron</keyword>
<keyword evidence="10 11" id="KW-0998">Cell outer membrane</keyword>
<dbReference type="GO" id="GO:0009279">
    <property type="term" value="C:cell outer membrane"/>
    <property type="evidence" value="ECO:0007669"/>
    <property type="project" value="UniProtKB-SubCell"/>
</dbReference>
<evidence type="ECO:0000259" key="14">
    <source>
        <dbReference type="Pfam" id="PF00593"/>
    </source>
</evidence>
<dbReference type="OrthoDB" id="9760333at2"/>
<protein>
    <submittedName>
        <fullName evidence="16">TonB-dependent receptor</fullName>
    </submittedName>
</protein>
<evidence type="ECO:0000256" key="1">
    <source>
        <dbReference type="ARBA" id="ARBA00004571"/>
    </source>
</evidence>
<evidence type="ECO:0000256" key="11">
    <source>
        <dbReference type="PROSITE-ProRule" id="PRU01360"/>
    </source>
</evidence>